<dbReference type="EMBL" id="CP046237">
    <property type="protein sequence ID" value="WFD49017.1"/>
    <property type="molecule type" value="Genomic_DNA"/>
</dbReference>
<proteinExistence type="predicted"/>
<keyword evidence="1" id="KW-0175">Coiled coil</keyword>
<name>A0ABY8ETZ1_MALFU</name>
<protein>
    <recommendedName>
        <fullName evidence="4">Septicolysin</fullName>
    </recommendedName>
</protein>
<dbReference type="CDD" id="cd12208">
    <property type="entry name" value="DIP1984-like"/>
    <property type="match status" value="1"/>
</dbReference>
<gene>
    <name evidence="2" type="ORF">GLX27_003694</name>
</gene>
<evidence type="ECO:0000313" key="3">
    <source>
        <dbReference type="Proteomes" id="UP000818624"/>
    </source>
</evidence>
<sequence length="151" mass="17831">MLLAEALAERAEAQRRYDQVKERILQNVRIQEGDEPSEDPDELIAEANAILDQLDLFIRRINKTNTQTMFNDQHTLTDAIAFRDMLLKRRKLYSDLATRASSSQERYSRNEIKYVTTVNVKNMQKKVDQLARDYRELDTKIQKLNWEVDLL</sequence>
<accession>A0ABY8ETZ1</accession>
<dbReference type="Pfam" id="PF20935">
    <property type="entry name" value="DUF6847"/>
    <property type="match status" value="1"/>
</dbReference>
<evidence type="ECO:0000256" key="1">
    <source>
        <dbReference type="SAM" id="Coils"/>
    </source>
</evidence>
<dbReference type="InterPro" id="IPR047741">
    <property type="entry name" value="DIP1984-like"/>
</dbReference>
<evidence type="ECO:0000313" key="2">
    <source>
        <dbReference type="EMBL" id="WFD49017.1"/>
    </source>
</evidence>
<organism evidence="2 3">
    <name type="scientific">Malassezia furfur</name>
    <name type="common">Pityriasis versicolor infection agent</name>
    <name type="synonym">Pityrosporum furfur</name>
    <dbReference type="NCBI Taxonomy" id="55194"/>
    <lineage>
        <taxon>Eukaryota</taxon>
        <taxon>Fungi</taxon>
        <taxon>Dikarya</taxon>
        <taxon>Basidiomycota</taxon>
        <taxon>Ustilaginomycotina</taxon>
        <taxon>Malasseziomycetes</taxon>
        <taxon>Malasseziales</taxon>
        <taxon>Malasseziaceae</taxon>
        <taxon>Malassezia</taxon>
    </lineage>
</organism>
<reference evidence="2 3" key="1">
    <citation type="journal article" date="2020" name="Elife">
        <title>Loss of centromere function drives karyotype evolution in closely related Malassezia species.</title>
        <authorList>
            <person name="Sankaranarayanan S.R."/>
            <person name="Ianiri G."/>
            <person name="Coelho M.A."/>
            <person name="Reza M.H."/>
            <person name="Thimmappa B.C."/>
            <person name="Ganguly P."/>
            <person name="Vadnala R.N."/>
            <person name="Sun S."/>
            <person name="Siddharthan R."/>
            <person name="Tellgren-Roth C."/>
            <person name="Dawson T.L."/>
            <person name="Heitman J."/>
            <person name="Sanyal K."/>
        </authorList>
    </citation>
    <scope>NUCLEOTIDE SEQUENCE [LARGE SCALE GENOMIC DNA]</scope>
    <source>
        <strain evidence="2">CBS14141</strain>
    </source>
</reference>
<keyword evidence="3" id="KW-1185">Reference proteome</keyword>
<evidence type="ECO:0008006" key="4">
    <source>
        <dbReference type="Google" id="ProtNLM"/>
    </source>
</evidence>
<dbReference type="Gene3D" id="6.10.320.10">
    <property type="match status" value="1"/>
</dbReference>
<dbReference type="NCBIfam" id="NF038048">
    <property type="entry name" value="DIP1984_fam"/>
    <property type="match status" value="1"/>
</dbReference>
<feature type="coiled-coil region" evidence="1">
    <location>
        <begin position="120"/>
        <end position="147"/>
    </location>
</feature>
<dbReference type="Proteomes" id="UP000818624">
    <property type="component" value="Chromosome 4"/>
</dbReference>